<dbReference type="RefSeq" id="WP_339096181.1">
    <property type="nucleotide sequence ID" value="NZ_CP149782.1"/>
</dbReference>
<dbReference type="EMBL" id="CP149782">
    <property type="protein sequence ID" value="WYF45009.1"/>
    <property type="molecule type" value="Genomic_DNA"/>
</dbReference>
<accession>A0AAU6Q3V7</accession>
<dbReference type="AlphaFoldDB" id="A0AAU6Q3V7"/>
<gene>
    <name evidence="1" type="ORF">WDJ50_02510</name>
</gene>
<evidence type="ECO:0000313" key="1">
    <source>
        <dbReference type="EMBL" id="WYF45009.1"/>
    </source>
</evidence>
<organism evidence="1">
    <name type="scientific">Deinococcus sp. VB142</name>
    <dbReference type="NCBI Taxonomy" id="3112952"/>
    <lineage>
        <taxon>Bacteria</taxon>
        <taxon>Thermotogati</taxon>
        <taxon>Deinococcota</taxon>
        <taxon>Deinococci</taxon>
        <taxon>Deinococcales</taxon>
        <taxon>Deinococcaceae</taxon>
        <taxon>Deinococcus</taxon>
    </lineage>
</organism>
<sequence>MSVVTGWIGVTAAGYPVPLPCSLMPSHWLAALHPNVHGYTQSSEQVRTDDYLRDAVPLVLEGEIRGETPADALRQAHELQHWVRQLAWLQRPDGWVTPLLEGNDLETKVGKNAKAIGIRVVLVQQKRIWYGPNGEESS</sequence>
<protein>
    <submittedName>
        <fullName evidence="1">Uncharacterized protein</fullName>
    </submittedName>
</protein>
<name>A0AAU6Q3V7_9DEIO</name>
<reference evidence="1" key="1">
    <citation type="submission" date="2024-03" db="EMBL/GenBank/DDBJ databases">
        <title>Deinococcus weizhi sp. nov., isolated from human skin.</title>
        <authorList>
            <person name="Wei Z."/>
            <person name="Tian F."/>
            <person name="Yang C."/>
            <person name="Xin L.T."/>
            <person name="Wen Z.J."/>
            <person name="Lan K.C."/>
            <person name="Yu L."/>
            <person name="Zhe W."/>
            <person name="Dan F.D."/>
            <person name="Jun W."/>
            <person name="Rui Z."/>
            <person name="Yong X.J."/>
            <person name="Ting Y."/>
            <person name="Wei X."/>
            <person name="Xu Z.G."/>
            <person name="Xin Z."/>
            <person name="Dong F.G."/>
            <person name="Ni X.M."/>
            <person name="Zheng M.G."/>
            <person name="Chun Y."/>
            <person name="Qian W.X."/>
        </authorList>
    </citation>
    <scope>NUCLEOTIDE SEQUENCE</scope>
    <source>
        <strain evidence="1">VB142</strain>
    </source>
</reference>
<proteinExistence type="predicted"/>